<keyword evidence="5" id="KW-1185">Reference proteome</keyword>
<dbReference type="PROSITE" id="PS50983">
    <property type="entry name" value="FE_B12_PBP"/>
    <property type="match status" value="1"/>
</dbReference>
<sequence>MLKFNKRLSKLLACLALCTAVSVGAIGCSSAKDESKNAKATMVVNNEKTSSTVETKIDGDKIFVSLKGTTEYFKGNFKLDGKTATVKIGNDTITVKADSKEATVNSEKLELKENSKYSDEDIYVPIEFLNDSIDARFTYNKEGKNLSIKTEMPLKYTKAFSVKYLKGGLKKVVDGDNRTLILVPEGKEVPKEYKNETIIKTPVKKVLLGSTTQGCLLRAIDELPSVCATTSDASTWTIEEIKKGMEDKKIEFVGKSSAPDYEKISTIKPDLAVVYSGPAGETKLIDKLKELKINYVVDNEYLEEDPFGRMEWVKLMSAFYDKEEAAEKYFEDSIKKVETASKSIEGKEKPKVVWASVFKGQVYVPKSDSYVAKMIELAGGDYVFKDKNLKDTKISLEELYNEANKADVFIYSSTKDWNPSLEGIVKKSPILKKLKVVEDKKVWCFHPDYWQSIDKTDELIEDLMKIFVPGSVKGDVRHYIKYEK</sequence>
<proteinExistence type="inferred from homology"/>
<dbReference type="SUPFAM" id="SSF53807">
    <property type="entry name" value="Helical backbone' metal receptor"/>
    <property type="match status" value="1"/>
</dbReference>
<keyword evidence="2" id="KW-0732">Signal</keyword>
<dbReference type="Gene3D" id="3.40.50.1980">
    <property type="entry name" value="Nitrogenase molybdenum iron protein domain"/>
    <property type="match status" value="2"/>
</dbReference>
<evidence type="ECO:0000256" key="1">
    <source>
        <dbReference type="ARBA" id="ARBA00008814"/>
    </source>
</evidence>
<reference evidence="4 5" key="1">
    <citation type="submission" date="2023-07" db="EMBL/GenBank/DDBJ databases">
        <title>Genomic Encyclopedia of Type Strains, Phase IV (KMG-IV): sequencing the most valuable type-strain genomes for metagenomic binning, comparative biology and taxonomic classification.</title>
        <authorList>
            <person name="Goeker M."/>
        </authorList>
    </citation>
    <scope>NUCLEOTIDE SEQUENCE [LARGE SCALE GENOMIC DNA]</scope>
    <source>
        <strain evidence="4 5">DSM 1400</strain>
    </source>
</reference>
<feature type="domain" description="Fe/B12 periplasmic-binding" evidence="3">
    <location>
        <begin position="205"/>
        <end position="471"/>
    </location>
</feature>
<evidence type="ECO:0000313" key="5">
    <source>
        <dbReference type="Proteomes" id="UP001224418"/>
    </source>
</evidence>
<protein>
    <submittedName>
        <fullName evidence="4">Iron complex transport system substrate-binding protein</fullName>
    </submittedName>
</protein>
<gene>
    <name evidence="4" type="ORF">QOZ93_002273</name>
</gene>
<name>A0ABU0JTV7_HATLI</name>
<feature type="signal peptide" evidence="2">
    <location>
        <begin position="1"/>
        <end position="25"/>
    </location>
</feature>
<comment type="caution">
    <text evidence="4">The sequence shown here is derived from an EMBL/GenBank/DDBJ whole genome shotgun (WGS) entry which is preliminary data.</text>
</comment>
<dbReference type="PROSITE" id="PS51257">
    <property type="entry name" value="PROKAR_LIPOPROTEIN"/>
    <property type="match status" value="1"/>
</dbReference>
<evidence type="ECO:0000256" key="2">
    <source>
        <dbReference type="SAM" id="SignalP"/>
    </source>
</evidence>
<dbReference type="InterPro" id="IPR050902">
    <property type="entry name" value="ABC_Transporter_SBP"/>
</dbReference>
<organism evidence="4 5">
    <name type="scientific">Hathewaya limosa</name>
    <name type="common">Clostridium limosum</name>
    <dbReference type="NCBI Taxonomy" id="1536"/>
    <lineage>
        <taxon>Bacteria</taxon>
        <taxon>Bacillati</taxon>
        <taxon>Bacillota</taxon>
        <taxon>Clostridia</taxon>
        <taxon>Eubacteriales</taxon>
        <taxon>Clostridiaceae</taxon>
        <taxon>Hathewaya</taxon>
    </lineage>
</organism>
<dbReference type="SUPFAM" id="SSF55383">
    <property type="entry name" value="Copper amine oxidase, domain N"/>
    <property type="match status" value="1"/>
</dbReference>
<dbReference type="Pfam" id="PF01497">
    <property type="entry name" value="Peripla_BP_2"/>
    <property type="match status" value="1"/>
</dbReference>
<dbReference type="InterPro" id="IPR002491">
    <property type="entry name" value="ABC_transptr_periplasmic_BD"/>
</dbReference>
<dbReference type="PANTHER" id="PTHR30535:SF34">
    <property type="entry name" value="MOLYBDATE-BINDING PROTEIN MOLA"/>
    <property type="match status" value="1"/>
</dbReference>
<comment type="similarity">
    <text evidence="1">Belongs to the bacterial solute-binding protein 8 family.</text>
</comment>
<dbReference type="Pfam" id="PF07833">
    <property type="entry name" value="Cu_amine_oxidN1"/>
    <property type="match status" value="1"/>
</dbReference>
<dbReference type="InterPro" id="IPR036582">
    <property type="entry name" value="Mao_N_sf"/>
</dbReference>
<evidence type="ECO:0000259" key="3">
    <source>
        <dbReference type="PROSITE" id="PS50983"/>
    </source>
</evidence>
<accession>A0ABU0JTV7</accession>
<dbReference type="RefSeq" id="WP_307356550.1">
    <property type="nucleotide sequence ID" value="NZ_BAAACJ010000015.1"/>
</dbReference>
<evidence type="ECO:0000313" key="4">
    <source>
        <dbReference type="EMBL" id="MDQ0480525.1"/>
    </source>
</evidence>
<dbReference type="InterPro" id="IPR012854">
    <property type="entry name" value="Cu_amine_oxidase-like_N"/>
</dbReference>
<dbReference type="EMBL" id="JAUSWN010000021">
    <property type="protein sequence ID" value="MDQ0480525.1"/>
    <property type="molecule type" value="Genomic_DNA"/>
</dbReference>
<dbReference type="Gene3D" id="3.30.457.10">
    <property type="entry name" value="Copper amine oxidase-like, N-terminal domain"/>
    <property type="match status" value="1"/>
</dbReference>
<feature type="chain" id="PRO_5046313965" evidence="2">
    <location>
        <begin position="26"/>
        <end position="484"/>
    </location>
</feature>
<dbReference type="Proteomes" id="UP001224418">
    <property type="component" value="Unassembled WGS sequence"/>
</dbReference>
<dbReference type="PANTHER" id="PTHR30535">
    <property type="entry name" value="VITAMIN B12-BINDING PROTEIN"/>
    <property type="match status" value="1"/>
</dbReference>